<gene>
    <name evidence="1" type="ORF">F5984_07505</name>
</gene>
<protein>
    <recommendedName>
        <fullName evidence="3">Lipocalin-like domain-containing protein</fullName>
    </recommendedName>
</protein>
<accession>A0A7J5U3I2</accession>
<dbReference type="PROSITE" id="PS51257">
    <property type="entry name" value="PROKAR_LIPOPROTEIN"/>
    <property type="match status" value="1"/>
</dbReference>
<dbReference type="EMBL" id="WELI01000002">
    <property type="protein sequence ID" value="KAB7732052.1"/>
    <property type="molecule type" value="Genomic_DNA"/>
</dbReference>
<dbReference type="RefSeq" id="WP_152123627.1">
    <property type="nucleotide sequence ID" value="NZ_WELI01000002.1"/>
</dbReference>
<sequence>MKHLLLLLVGLLAFASCKKEDEPMPVASARVAGTYVVSRIAYDAPGTVDDYDVTLPRSVNGVSQSGTLVAQRFDNRDDAVTIVITIKTTGEQDRNLDLQDFDLAESGRTLNLNFNGATYGTTDGNTIKLDFTENGERLVVEAKRQ</sequence>
<reference evidence="1 2" key="1">
    <citation type="submission" date="2019-10" db="EMBL/GenBank/DDBJ databases">
        <title>Rudanella paleaurantiibacter sp. nov., isolated from sludge.</title>
        <authorList>
            <person name="Xu S.Q."/>
        </authorList>
    </citation>
    <scope>NUCLEOTIDE SEQUENCE [LARGE SCALE GENOMIC DNA]</scope>
    <source>
        <strain evidence="1 2">HX-22-17</strain>
    </source>
</reference>
<evidence type="ECO:0000313" key="1">
    <source>
        <dbReference type="EMBL" id="KAB7732052.1"/>
    </source>
</evidence>
<keyword evidence="2" id="KW-1185">Reference proteome</keyword>
<dbReference type="AlphaFoldDB" id="A0A7J5U3I2"/>
<evidence type="ECO:0000313" key="2">
    <source>
        <dbReference type="Proteomes" id="UP000488299"/>
    </source>
</evidence>
<proteinExistence type="predicted"/>
<organism evidence="1 2">
    <name type="scientific">Rudanella paleaurantiibacter</name>
    <dbReference type="NCBI Taxonomy" id="2614655"/>
    <lineage>
        <taxon>Bacteria</taxon>
        <taxon>Pseudomonadati</taxon>
        <taxon>Bacteroidota</taxon>
        <taxon>Cytophagia</taxon>
        <taxon>Cytophagales</taxon>
        <taxon>Cytophagaceae</taxon>
        <taxon>Rudanella</taxon>
    </lineage>
</organism>
<name>A0A7J5U3I2_9BACT</name>
<evidence type="ECO:0008006" key="3">
    <source>
        <dbReference type="Google" id="ProtNLM"/>
    </source>
</evidence>
<comment type="caution">
    <text evidence="1">The sequence shown here is derived from an EMBL/GenBank/DDBJ whole genome shotgun (WGS) entry which is preliminary data.</text>
</comment>
<dbReference type="Proteomes" id="UP000488299">
    <property type="component" value="Unassembled WGS sequence"/>
</dbReference>